<protein>
    <submittedName>
        <fullName evidence="7">Lysoplasmalogenase</fullName>
    </submittedName>
</protein>
<dbReference type="PANTHER" id="PTHR31885">
    <property type="entry name" value="GH04784P"/>
    <property type="match status" value="1"/>
</dbReference>
<dbReference type="AlphaFoldDB" id="A0A4R4PML4"/>
<gene>
    <name evidence="7" type="ORF">E1261_28615</name>
</gene>
<dbReference type="OrthoDB" id="4227931at2"/>
<feature type="transmembrane region" description="Helical" evidence="6">
    <location>
        <begin position="21"/>
        <end position="39"/>
    </location>
</feature>
<evidence type="ECO:0000256" key="1">
    <source>
        <dbReference type="ARBA" id="ARBA00004141"/>
    </source>
</evidence>
<dbReference type="GO" id="GO:0016787">
    <property type="term" value="F:hydrolase activity"/>
    <property type="evidence" value="ECO:0007669"/>
    <property type="project" value="TreeGrafter"/>
</dbReference>
<proteinExistence type="inferred from homology"/>
<accession>A0A4R4PML4</accession>
<comment type="subcellular location">
    <subcellularLocation>
        <location evidence="1">Membrane</location>
        <topology evidence="1">Multi-pass membrane protein</topology>
    </subcellularLocation>
</comment>
<dbReference type="Pfam" id="PF07947">
    <property type="entry name" value="YhhN"/>
    <property type="match status" value="1"/>
</dbReference>
<evidence type="ECO:0000313" key="7">
    <source>
        <dbReference type="EMBL" id="TDC23346.1"/>
    </source>
</evidence>
<feature type="transmembrane region" description="Helical" evidence="6">
    <location>
        <begin position="66"/>
        <end position="84"/>
    </location>
</feature>
<dbReference type="PANTHER" id="PTHR31885:SF6">
    <property type="entry name" value="GH04784P"/>
    <property type="match status" value="1"/>
</dbReference>
<comment type="similarity">
    <text evidence="2">Belongs to the TMEM86 family.</text>
</comment>
<keyword evidence="4 6" id="KW-1133">Transmembrane helix</keyword>
<evidence type="ECO:0000313" key="8">
    <source>
        <dbReference type="Proteomes" id="UP000295075"/>
    </source>
</evidence>
<dbReference type="GO" id="GO:0016020">
    <property type="term" value="C:membrane"/>
    <property type="evidence" value="ECO:0007669"/>
    <property type="project" value="UniProtKB-SubCell"/>
</dbReference>
<dbReference type="EMBL" id="SMKA01000166">
    <property type="protein sequence ID" value="TDC23346.1"/>
    <property type="molecule type" value="Genomic_DNA"/>
</dbReference>
<evidence type="ECO:0000256" key="4">
    <source>
        <dbReference type="ARBA" id="ARBA00022989"/>
    </source>
</evidence>
<reference evidence="7 8" key="1">
    <citation type="submission" date="2019-03" db="EMBL/GenBank/DDBJ databases">
        <title>Draft genome sequences of novel Actinobacteria.</title>
        <authorList>
            <person name="Sahin N."/>
            <person name="Ay H."/>
            <person name="Saygin H."/>
        </authorList>
    </citation>
    <scope>NUCLEOTIDE SEQUENCE [LARGE SCALE GENOMIC DNA]</scope>
    <source>
        <strain evidence="7 8">JCM 30547</strain>
    </source>
</reference>
<keyword evidence="5 6" id="KW-0472">Membrane</keyword>
<dbReference type="Proteomes" id="UP000295075">
    <property type="component" value="Unassembled WGS sequence"/>
</dbReference>
<evidence type="ECO:0000256" key="6">
    <source>
        <dbReference type="SAM" id="Phobius"/>
    </source>
</evidence>
<feature type="transmembrane region" description="Helical" evidence="6">
    <location>
        <begin position="138"/>
        <end position="158"/>
    </location>
</feature>
<feature type="transmembrane region" description="Helical" evidence="6">
    <location>
        <begin position="113"/>
        <end position="132"/>
    </location>
</feature>
<sequence>MPIKIGPLARHHQRMKRDSGWLGAYGVIAVVHLVTIAIGEPWSEAITKVLLMPALAIWVWLRGGPVTLLIALAASLVGDFLLQIDHLVPGMAAFGVAHVCYVLLFSQRTTQRSLVVVAGYGVLWVGVLALLWPDLGDVRIQVAAYSLLLIATAVTSAWNGWRSGVGGAVFLLSDALIGLELAGYDFGARPYLVMATYCAAQYLLASSLVAVGQPAEQDLERAA</sequence>
<feature type="transmembrane region" description="Helical" evidence="6">
    <location>
        <begin position="90"/>
        <end position="106"/>
    </location>
</feature>
<dbReference type="InterPro" id="IPR012506">
    <property type="entry name" value="TMEM86B-like"/>
</dbReference>
<evidence type="ECO:0000256" key="3">
    <source>
        <dbReference type="ARBA" id="ARBA00022692"/>
    </source>
</evidence>
<evidence type="ECO:0000256" key="5">
    <source>
        <dbReference type="ARBA" id="ARBA00023136"/>
    </source>
</evidence>
<keyword evidence="3 6" id="KW-0812">Transmembrane</keyword>
<name>A0A4R4PML4_9ACTN</name>
<organism evidence="7 8">
    <name type="scientific">Kribbella albertanoniae</name>
    <dbReference type="NCBI Taxonomy" id="1266829"/>
    <lineage>
        <taxon>Bacteria</taxon>
        <taxon>Bacillati</taxon>
        <taxon>Actinomycetota</taxon>
        <taxon>Actinomycetes</taxon>
        <taxon>Propionibacteriales</taxon>
        <taxon>Kribbellaceae</taxon>
        <taxon>Kribbella</taxon>
    </lineage>
</organism>
<keyword evidence="8" id="KW-1185">Reference proteome</keyword>
<comment type="caution">
    <text evidence="7">The sequence shown here is derived from an EMBL/GenBank/DDBJ whole genome shotgun (WGS) entry which is preliminary data.</text>
</comment>
<evidence type="ECO:0000256" key="2">
    <source>
        <dbReference type="ARBA" id="ARBA00007375"/>
    </source>
</evidence>